<gene>
    <name evidence="1" type="ORF">J5U18_04690</name>
</gene>
<evidence type="ECO:0000313" key="2">
    <source>
        <dbReference type="Proteomes" id="UP000679691"/>
    </source>
</evidence>
<accession>A0A8T4H9U1</accession>
<organism evidence="1 2">
    <name type="scientific">Rhinopithecimicrobium faecis</name>
    <dbReference type="NCBI Taxonomy" id="2820698"/>
    <lineage>
        <taxon>Bacteria</taxon>
        <taxon>Pseudomonadati</taxon>
        <taxon>Bacteroidota</taxon>
        <taxon>Sphingobacteriia</taxon>
        <taxon>Sphingobacteriales</taxon>
        <taxon>Sphingobacteriaceae</taxon>
        <taxon>Rhinopithecimicrobium</taxon>
    </lineage>
</organism>
<name>A0A8T4H9U1_9SPHI</name>
<reference evidence="1" key="1">
    <citation type="submission" date="2021-03" db="EMBL/GenBank/DDBJ databases">
        <authorList>
            <person name="Lu T."/>
            <person name="Wang Q."/>
            <person name="Han X."/>
        </authorList>
    </citation>
    <scope>NUCLEOTIDE SEQUENCE</scope>
    <source>
        <strain evidence="1">WQ 2009</strain>
    </source>
</reference>
<dbReference type="Proteomes" id="UP000679691">
    <property type="component" value="Unassembled WGS sequence"/>
</dbReference>
<dbReference type="EMBL" id="JAGKSB010000004">
    <property type="protein sequence ID" value="MBP3942866.1"/>
    <property type="molecule type" value="Genomic_DNA"/>
</dbReference>
<dbReference type="SUPFAM" id="SSF56935">
    <property type="entry name" value="Porins"/>
    <property type="match status" value="1"/>
</dbReference>
<proteinExistence type="predicted"/>
<protein>
    <submittedName>
        <fullName evidence="1">DUF2490 domain-containing protein</fullName>
    </submittedName>
</protein>
<evidence type="ECO:0000313" key="1">
    <source>
        <dbReference type="EMBL" id="MBP3942866.1"/>
    </source>
</evidence>
<dbReference type="AlphaFoldDB" id="A0A8T4H9U1"/>
<keyword evidence="2" id="KW-1185">Reference proteome</keyword>
<sequence>MSSACLAQSPKGWLIYFGNTQLGNSKFALHHELQLRDHQFIGDHNQTLLRFGLQYNMSKKVALTAGYAYVHNEKMGSPNAPFSENRIYQEALIKHQISILQLRHRFRMEERFVENRQFSGRARYSLFLDIPLTPKKMAAGGVYAALYNELFINAIYGGEQLIGVPSSPSDTGFDRNRLYSGVGYKLRDNLGVQIGYMRQNVKGQSGTNQVLLSLHHNFKLGATQD</sequence>
<dbReference type="InterPro" id="IPR019619">
    <property type="entry name" value="DUF2490"/>
</dbReference>
<comment type="caution">
    <text evidence="1">The sequence shown here is derived from an EMBL/GenBank/DDBJ whole genome shotgun (WGS) entry which is preliminary data.</text>
</comment>
<dbReference type="Pfam" id="PF10677">
    <property type="entry name" value="DUF2490"/>
    <property type="match status" value="1"/>
</dbReference>
<dbReference type="RefSeq" id="WP_353546352.1">
    <property type="nucleotide sequence ID" value="NZ_JAGKSB010000004.1"/>
</dbReference>